<dbReference type="EMBL" id="JBJKFK010000495">
    <property type="protein sequence ID" value="KAL3316696.1"/>
    <property type="molecule type" value="Genomic_DNA"/>
</dbReference>
<proteinExistence type="predicted"/>
<dbReference type="AlphaFoldDB" id="A0ABD2QAW7"/>
<sequence>IWNYLDNHNFLGASLYYHLSRFVATNLNLLNVGNKKVNIEEFLKVSLPSLSCMESFISIYLEYLLSVASVTKQTQANTLAAHAILYRKDIKEVFHFYLQRRQKAFTNLVQFFQANEDNRIENVVLLVQLFVKLIFDTFEIFMCQEGLYSSNLQQALNWQPGMDNFIQSSNFYEHFPPEILQFSLSNSEEFHSLSAQSYEFDSELDIFISDLFEQMKPKVHDLFIKVESLQELLRLCKIARIHLKRCCNQRLKQAAPKTRDSLSKYFEQCNFWNRYLAPAFSHLVETLAGKHVSALADRLIDQVDKLTIDPFLEQESSKLILNIWDDMEDFAVAMQSEEMEPPPESFGYAMFSSLCTRRIAQLPEDGDTSARVLLEQLAKLHPNFTLNSSENYLVSAISALKAKSLLRTNTIHRICDSFDSDLFALVRSLCQDVGFSEDATWTIVWRVVMNTLIPRLVNWLTDLSKRPISTEVEANFCFTVARCFSVLLDDFRALPAALITAKGVTMPAEENFSWLDVQKMRSWWLEATQVLRELTSQMAFDSLRFICLVNAHAEVNKFHEAMQNMMQSFLDPTGIKTGQIVFDVCVFTSNMELLDVTATLNSVDVASKSIKVAIPKGPSVPLYNSLYNINLKLSSYLVHGSLE</sequence>
<name>A0ABD2QAW7_9PLAT</name>
<gene>
    <name evidence="1" type="ORF">Ciccas_004646</name>
</gene>
<reference evidence="1 2" key="1">
    <citation type="submission" date="2024-11" db="EMBL/GenBank/DDBJ databases">
        <title>Adaptive evolution of stress response genes in parasites aligns with host niche diversity.</title>
        <authorList>
            <person name="Hahn C."/>
            <person name="Resl P."/>
        </authorList>
    </citation>
    <scope>NUCLEOTIDE SEQUENCE [LARGE SCALE GENOMIC DNA]</scope>
    <source>
        <strain evidence="1">EGGRZ-B1_66</strain>
        <tissue evidence="1">Body</tissue>
    </source>
</reference>
<evidence type="ECO:0000313" key="2">
    <source>
        <dbReference type="Proteomes" id="UP001626550"/>
    </source>
</evidence>
<comment type="caution">
    <text evidence="1">The sequence shown here is derived from an EMBL/GenBank/DDBJ whole genome shotgun (WGS) entry which is preliminary data.</text>
</comment>
<accession>A0ABD2QAW7</accession>
<keyword evidence="2" id="KW-1185">Reference proteome</keyword>
<organism evidence="1 2">
    <name type="scientific">Cichlidogyrus casuarinus</name>
    <dbReference type="NCBI Taxonomy" id="1844966"/>
    <lineage>
        <taxon>Eukaryota</taxon>
        <taxon>Metazoa</taxon>
        <taxon>Spiralia</taxon>
        <taxon>Lophotrochozoa</taxon>
        <taxon>Platyhelminthes</taxon>
        <taxon>Monogenea</taxon>
        <taxon>Monopisthocotylea</taxon>
        <taxon>Dactylogyridea</taxon>
        <taxon>Ancyrocephalidae</taxon>
        <taxon>Cichlidogyrus</taxon>
    </lineage>
</organism>
<protein>
    <submittedName>
        <fullName evidence="1">Uncharacterized protein</fullName>
    </submittedName>
</protein>
<dbReference type="Proteomes" id="UP001626550">
    <property type="component" value="Unassembled WGS sequence"/>
</dbReference>
<feature type="non-terminal residue" evidence="1">
    <location>
        <position position="1"/>
    </location>
</feature>
<evidence type="ECO:0000313" key="1">
    <source>
        <dbReference type="EMBL" id="KAL3316696.1"/>
    </source>
</evidence>